<keyword evidence="4" id="KW-0539">Nucleus</keyword>
<feature type="domain" description="Chromatin assembly factor 1 subunit A dimerization" evidence="7">
    <location>
        <begin position="440"/>
        <end position="512"/>
    </location>
</feature>
<dbReference type="InterPro" id="IPR022043">
    <property type="entry name" value="CAF1A_DD"/>
</dbReference>
<dbReference type="Pfam" id="PF12253">
    <property type="entry name" value="CAF1A_dimeriz"/>
    <property type="match status" value="1"/>
</dbReference>
<dbReference type="EMBL" id="ML179121">
    <property type="protein sequence ID" value="THU99389.1"/>
    <property type="molecule type" value="Genomic_DNA"/>
</dbReference>
<feature type="compositionally biased region" description="Acidic residues" evidence="6">
    <location>
        <begin position="482"/>
        <end position="525"/>
    </location>
</feature>
<evidence type="ECO:0000256" key="3">
    <source>
        <dbReference type="ARBA" id="ARBA00023204"/>
    </source>
</evidence>
<feature type="region of interest" description="Disordered" evidence="6">
    <location>
        <begin position="481"/>
        <end position="559"/>
    </location>
</feature>
<feature type="compositionally biased region" description="Low complexity" evidence="6">
    <location>
        <begin position="223"/>
        <end position="235"/>
    </location>
</feature>
<evidence type="ECO:0000256" key="2">
    <source>
        <dbReference type="ARBA" id="ARBA00022763"/>
    </source>
</evidence>
<keyword evidence="10" id="KW-1185">Reference proteome</keyword>
<feature type="compositionally biased region" description="Basic and acidic residues" evidence="6">
    <location>
        <begin position="260"/>
        <end position="277"/>
    </location>
</feature>
<dbReference type="EMBL" id="ML179085">
    <property type="protein sequence ID" value="THV01733.1"/>
    <property type="molecule type" value="Genomic_DNA"/>
</dbReference>
<dbReference type="GO" id="GO:0006334">
    <property type="term" value="P:nucleosome assembly"/>
    <property type="evidence" value="ECO:0007669"/>
    <property type="project" value="TreeGrafter"/>
</dbReference>
<feature type="compositionally biased region" description="Low complexity" evidence="6">
    <location>
        <begin position="536"/>
        <end position="546"/>
    </location>
</feature>
<evidence type="ECO:0000256" key="6">
    <source>
        <dbReference type="SAM" id="MobiDB-lite"/>
    </source>
</evidence>
<evidence type="ECO:0000313" key="10">
    <source>
        <dbReference type="Proteomes" id="UP000297245"/>
    </source>
</evidence>
<accession>A0A4S8MGD7</accession>
<dbReference type="PANTHER" id="PTHR15272">
    <property type="entry name" value="CHROMATIN ASSEMBLY FACTOR 1 SUBUNIT A CAF-1 SUBUNIT A"/>
    <property type="match status" value="1"/>
</dbReference>
<evidence type="ECO:0000256" key="4">
    <source>
        <dbReference type="ARBA" id="ARBA00023242"/>
    </source>
</evidence>
<gene>
    <name evidence="8" type="ORF">K435DRAFT_719867</name>
    <name evidence="9" type="ORF">K435DRAFT_827736</name>
</gene>
<protein>
    <recommendedName>
        <fullName evidence="7">Chromatin assembly factor 1 subunit A dimerization domain-containing protein</fullName>
    </recommendedName>
</protein>
<feature type="compositionally biased region" description="Polar residues" evidence="6">
    <location>
        <begin position="289"/>
        <end position="300"/>
    </location>
</feature>
<dbReference type="AlphaFoldDB" id="A0A4S8MGD7"/>
<reference evidence="9 10" key="1">
    <citation type="journal article" date="2019" name="Nat. Ecol. Evol.">
        <title>Megaphylogeny resolves global patterns of mushroom evolution.</title>
        <authorList>
            <person name="Varga T."/>
            <person name="Krizsan K."/>
            <person name="Foldi C."/>
            <person name="Dima B."/>
            <person name="Sanchez-Garcia M."/>
            <person name="Sanchez-Ramirez S."/>
            <person name="Szollosi G.J."/>
            <person name="Szarkandi J.G."/>
            <person name="Papp V."/>
            <person name="Albert L."/>
            <person name="Andreopoulos W."/>
            <person name="Angelini C."/>
            <person name="Antonin V."/>
            <person name="Barry K.W."/>
            <person name="Bougher N.L."/>
            <person name="Buchanan P."/>
            <person name="Buyck B."/>
            <person name="Bense V."/>
            <person name="Catcheside P."/>
            <person name="Chovatia M."/>
            <person name="Cooper J."/>
            <person name="Damon W."/>
            <person name="Desjardin D."/>
            <person name="Finy P."/>
            <person name="Geml J."/>
            <person name="Haridas S."/>
            <person name="Hughes K."/>
            <person name="Justo A."/>
            <person name="Karasinski D."/>
            <person name="Kautmanova I."/>
            <person name="Kiss B."/>
            <person name="Kocsube S."/>
            <person name="Kotiranta H."/>
            <person name="LaButti K.M."/>
            <person name="Lechner B.E."/>
            <person name="Liimatainen K."/>
            <person name="Lipzen A."/>
            <person name="Lukacs Z."/>
            <person name="Mihaltcheva S."/>
            <person name="Morgado L.N."/>
            <person name="Niskanen T."/>
            <person name="Noordeloos M.E."/>
            <person name="Ohm R.A."/>
            <person name="Ortiz-Santana B."/>
            <person name="Ovrebo C."/>
            <person name="Racz N."/>
            <person name="Riley R."/>
            <person name="Savchenko A."/>
            <person name="Shiryaev A."/>
            <person name="Soop K."/>
            <person name="Spirin V."/>
            <person name="Szebenyi C."/>
            <person name="Tomsovsky M."/>
            <person name="Tulloss R.E."/>
            <person name="Uehling J."/>
            <person name="Grigoriev I.V."/>
            <person name="Vagvolgyi C."/>
            <person name="Papp T."/>
            <person name="Martin F.M."/>
            <person name="Miettinen O."/>
            <person name="Hibbett D.S."/>
            <person name="Nagy L.G."/>
        </authorList>
    </citation>
    <scope>NUCLEOTIDE SEQUENCE [LARGE SCALE GENOMIC DNA]</scope>
    <source>
        <strain evidence="9 10">CBS 962.96</strain>
    </source>
</reference>
<dbReference type="OrthoDB" id="440676at2759"/>
<feature type="region of interest" description="Disordered" evidence="6">
    <location>
        <begin position="209"/>
        <end position="313"/>
    </location>
</feature>
<feature type="compositionally biased region" description="Basic and acidic residues" evidence="6">
    <location>
        <begin position="210"/>
        <end position="222"/>
    </location>
</feature>
<organism evidence="9 10">
    <name type="scientific">Dendrothele bispora (strain CBS 962.96)</name>
    <dbReference type="NCBI Taxonomy" id="1314807"/>
    <lineage>
        <taxon>Eukaryota</taxon>
        <taxon>Fungi</taxon>
        <taxon>Dikarya</taxon>
        <taxon>Basidiomycota</taxon>
        <taxon>Agaricomycotina</taxon>
        <taxon>Agaricomycetes</taxon>
        <taxon>Agaricomycetidae</taxon>
        <taxon>Agaricales</taxon>
        <taxon>Agaricales incertae sedis</taxon>
        <taxon>Dendrothele</taxon>
    </lineage>
</organism>
<proteinExistence type="predicted"/>
<evidence type="ECO:0000256" key="5">
    <source>
        <dbReference type="SAM" id="Coils"/>
    </source>
</evidence>
<evidence type="ECO:0000256" key="1">
    <source>
        <dbReference type="ARBA" id="ARBA00004123"/>
    </source>
</evidence>
<evidence type="ECO:0000313" key="9">
    <source>
        <dbReference type="EMBL" id="THV01733.1"/>
    </source>
</evidence>
<evidence type="ECO:0000313" key="8">
    <source>
        <dbReference type="EMBL" id="THU99389.1"/>
    </source>
</evidence>
<dbReference type="GO" id="GO:0006281">
    <property type="term" value="P:DNA repair"/>
    <property type="evidence" value="ECO:0007669"/>
    <property type="project" value="UniProtKB-KW"/>
</dbReference>
<dbReference type="PANTHER" id="PTHR15272:SF0">
    <property type="entry name" value="CHROMATIN ASSEMBLY FACTOR 1 SUBUNIT A"/>
    <property type="match status" value="1"/>
</dbReference>
<dbReference type="GO" id="GO:0033186">
    <property type="term" value="C:CAF-1 complex"/>
    <property type="evidence" value="ECO:0007669"/>
    <property type="project" value="TreeGrafter"/>
</dbReference>
<keyword evidence="3" id="KW-0234">DNA repair</keyword>
<sequence length="720" mass="80522">MSTPQVEKGPEPADQQVRTTIAELRNGKVVFKQKPHSFEKHSETLQELVKFREMVQDRINNGEAALSEIPDEYKPLIAKLAHESDKTLPALSKHIHSQLLPNDDDEDGRTVSAAASTALPASVIESAVQRVLDRNNYGLQTELGAKAPPASVCVWRWEVKEAYRDWLPKNAQEKATNRLVERIKARNELASHFGSLSETEQATILHLKGASKDGKASAKESKSSSSTQSSTSQDGPKQKARSDENQNPETKGKQKASRPKKTEPDEKIAKAKKEKDAQQTLMANFFTRPKTNGGPSKSTQSAEAGSSSERSEFEKTFRPFVVKKDAQLAAINPFKSKAKPSKGHIASGSMHDVIIVDDDDQVVVDVSKLSTQERIDQILSSLDVKPRHNSRTRFKHFKTQHPLAVKDLLARLSEAEVVGDTALVRSIHDKLANRTLLPVKVFIFAEDSRPGYFGTWTRNSRVVGPRTPFAKDVIDIDYSYDSGEDWEEPSGDADDVMNDEDEEDHETEDRDSDMDDWLVDDDEIEPGTPLNERMGSPSFPDFPSPLSKRKAEKTEDKTSKKRKVVVPLVPFSRGPCWEPEIGKCEESMFNTYRIRLFNDTPFPIDPFTFVSNPDSRKAVSRPAEPIFAVPPLPAHCTEPNTGIVETTAKKIAPPKKTFPQAHLNVLVDKVNTLQANNLTVLVEAIYQELREHNVKKNAIEAKIREIGEKSKEKKFWVIKT</sequence>
<dbReference type="GO" id="GO:0005634">
    <property type="term" value="C:nucleus"/>
    <property type="evidence" value="ECO:0007669"/>
    <property type="project" value="UniProtKB-SubCell"/>
</dbReference>
<feature type="coiled-coil region" evidence="5">
    <location>
        <begin position="682"/>
        <end position="709"/>
    </location>
</feature>
<keyword evidence="2" id="KW-0227">DNA damage</keyword>
<comment type="subcellular location">
    <subcellularLocation>
        <location evidence="1">Nucleus</location>
    </subcellularLocation>
</comment>
<keyword evidence="5" id="KW-0175">Coiled coil</keyword>
<name>A0A4S8MGD7_DENBC</name>
<evidence type="ECO:0000259" key="7">
    <source>
        <dbReference type="Pfam" id="PF12253"/>
    </source>
</evidence>
<dbReference type="Proteomes" id="UP000297245">
    <property type="component" value="Unassembled WGS sequence"/>
</dbReference>